<sequence>MTLPVTETGPLQVQPFTPEAPVDLMSADEVRRSLPALGQLLKACVEDGAGIGFLLPMPQDKAESFWASKLPAIESGEAFLLAARQGVHIAGVVMLVKAGADNQPHRADVAKLMVHPEHRRKGLARKLMSAIDGLARSENRWMLVLDTVTGDRAEKLYPTCGYQKVGVIPDYAYNSRGHLDATTVFFKDLR</sequence>
<reference evidence="5" key="1">
    <citation type="submission" date="2015-07" db="EMBL/GenBank/DDBJ databases">
        <authorList>
            <person name="Rodrigo-Torres Lidia"/>
            <person name="Arahal R.David."/>
        </authorList>
    </citation>
    <scope>NUCLEOTIDE SEQUENCE [LARGE SCALE GENOMIC DNA]</scope>
    <source>
        <strain evidence="5">CECT 4801</strain>
    </source>
</reference>
<dbReference type="Proteomes" id="UP000048926">
    <property type="component" value="Unassembled WGS sequence"/>
</dbReference>
<dbReference type="SUPFAM" id="SSF55729">
    <property type="entry name" value="Acyl-CoA N-acyltransferases (Nat)"/>
    <property type="match status" value="1"/>
</dbReference>
<dbReference type="RefSeq" id="WP_055658540.1">
    <property type="nucleotide sequence ID" value="NZ_CP045627.1"/>
</dbReference>
<organism evidence="4 5">
    <name type="scientific">Roseibium aggregatum</name>
    <dbReference type="NCBI Taxonomy" id="187304"/>
    <lineage>
        <taxon>Bacteria</taxon>
        <taxon>Pseudomonadati</taxon>
        <taxon>Pseudomonadota</taxon>
        <taxon>Alphaproteobacteria</taxon>
        <taxon>Hyphomicrobiales</taxon>
        <taxon>Stappiaceae</taxon>
        <taxon>Roseibium</taxon>
    </lineage>
</organism>
<dbReference type="Gene3D" id="3.40.630.30">
    <property type="match status" value="1"/>
</dbReference>
<gene>
    <name evidence="4" type="primary">ttr</name>
    <name evidence="4" type="ORF">LAL4801_03936</name>
</gene>
<dbReference type="PANTHER" id="PTHR43877">
    <property type="entry name" value="AMINOALKYLPHOSPHONATE N-ACETYLTRANSFERASE-RELATED-RELATED"/>
    <property type="match status" value="1"/>
</dbReference>
<dbReference type="PANTHER" id="PTHR43877:SF2">
    <property type="entry name" value="AMINOALKYLPHOSPHONATE N-ACETYLTRANSFERASE-RELATED"/>
    <property type="match status" value="1"/>
</dbReference>
<keyword evidence="1 4" id="KW-0808">Transferase</keyword>
<protein>
    <submittedName>
        <fullName evidence="4">Acetyltransferase</fullName>
        <ecNumber evidence="4">2.3.1.-</ecNumber>
    </submittedName>
</protein>
<dbReference type="AlphaFoldDB" id="A0A0M6Y714"/>
<evidence type="ECO:0000256" key="1">
    <source>
        <dbReference type="ARBA" id="ARBA00022679"/>
    </source>
</evidence>
<evidence type="ECO:0000313" key="4">
    <source>
        <dbReference type="EMBL" id="CTQ45484.1"/>
    </source>
</evidence>
<dbReference type="GO" id="GO:0016747">
    <property type="term" value="F:acyltransferase activity, transferring groups other than amino-acyl groups"/>
    <property type="evidence" value="ECO:0007669"/>
    <property type="project" value="InterPro"/>
</dbReference>
<evidence type="ECO:0000259" key="3">
    <source>
        <dbReference type="PROSITE" id="PS51186"/>
    </source>
</evidence>
<keyword evidence="5" id="KW-1185">Reference proteome</keyword>
<keyword evidence="2 4" id="KW-0012">Acyltransferase</keyword>
<dbReference type="InterPro" id="IPR050832">
    <property type="entry name" value="Bact_Acetyltransf"/>
</dbReference>
<dbReference type="InterPro" id="IPR000182">
    <property type="entry name" value="GNAT_dom"/>
</dbReference>
<evidence type="ECO:0000256" key="2">
    <source>
        <dbReference type="ARBA" id="ARBA00023315"/>
    </source>
</evidence>
<dbReference type="EC" id="2.3.1.-" evidence="4"/>
<dbReference type="Pfam" id="PF13508">
    <property type="entry name" value="Acetyltransf_7"/>
    <property type="match status" value="1"/>
</dbReference>
<proteinExistence type="predicted"/>
<accession>A0A0M6Y714</accession>
<dbReference type="STRING" id="187304.B0E33_03670"/>
<dbReference type="PROSITE" id="PS51186">
    <property type="entry name" value="GNAT"/>
    <property type="match status" value="1"/>
</dbReference>
<evidence type="ECO:0000313" key="5">
    <source>
        <dbReference type="Proteomes" id="UP000048926"/>
    </source>
</evidence>
<feature type="domain" description="N-acetyltransferase" evidence="3">
    <location>
        <begin position="22"/>
        <end position="190"/>
    </location>
</feature>
<dbReference type="OrthoDB" id="3389160at2"/>
<dbReference type="InterPro" id="IPR016181">
    <property type="entry name" value="Acyl_CoA_acyltransferase"/>
</dbReference>
<name>A0A0M6Y714_9HYPH</name>
<dbReference type="EMBL" id="CXST01000002">
    <property type="protein sequence ID" value="CTQ45484.1"/>
    <property type="molecule type" value="Genomic_DNA"/>
</dbReference>
<dbReference type="CDD" id="cd04301">
    <property type="entry name" value="NAT_SF"/>
    <property type="match status" value="1"/>
</dbReference>